<evidence type="ECO:0000313" key="3">
    <source>
        <dbReference type="EMBL" id="MVQ30062.1"/>
    </source>
</evidence>
<dbReference type="InterPro" id="IPR050602">
    <property type="entry name" value="Malonyl-ACP_OMT"/>
</dbReference>
<evidence type="ECO:0000313" key="4">
    <source>
        <dbReference type="Proteomes" id="UP000469385"/>
    </source>
</evidence>
<reference evidence="3 4" key="1">
    <citation type="submission" date="2019-12" db="EMBL/GenBank/DDBJ databases">
        <authorList>
            <person name="Huq M.A."/>
        </authorList>
    </citation>
    <scope>NUCLEOTIDE SEQUENCE [LARGE SCALE GENOMIC DNA]</scope>
    <source>
        <strain evidence="3 4">MAH-25</strain>
    </source>
</reference>
<dbReference type="SUPFAM" id="SSF53335">
    <property type="entry name" value="S-adenosyl-L-methionine-dependent methyltransferases"/>
    <property type="match status" value="1"/>
</dbReference>
<dbReference type="GO" id="GO:0008168">
    <property type="term" value="F:methyltransferase activity"/>
    <property type="evidence" value="ECO:0007669"/>
    <property type="project" value="UniProtKB-KW"/>
</dbReference>
<name>A0A6N8ITM4_9BURK</name>
<keyword evidence="2" id="KW-0808">Transferase</keyword>
<accession>A0A6N8ITM4</accession>
<dbReference type="InterPro" id="IPR029063">
    <property type="entry name" value="SAM-dependent_MTases_sf"/>
</dbReference>
<dbReference type="GO" id="GO:0032259">
    <property type="term" value="P:methylation"/>
    <property type="evidence" value="ECO:0007669"/>
    <property type="project" value="UniProtKB-KW"/>
</dbReference>
<sequence>MPDQRPPTLDPPAVARWDRAAPLQAPWLHEEVARRMAERLEWIKLAPQAWAHWGPLRGGLAIQPAIEQRYPAARCLLVEPAGARQAAVQAVAARPWWRRWGGPRREVVAGVPDGAVQMLWANMALHGTADPQGLLAQWHRALAPDGFLMLSCFGPDTLRELHGLYATLGWPPPGPQFTDMHDWGDMLVHGGFAEPVMDMERLTLSWESPARLLAELRELGANVHPDRFPALRGRRWRARLEQALDERLRGPDGRLAMTFEIVYGHAIKPAPRVKVADRSAVSLEDMRAMLQAERRPGK</sequence>
<keyword evidence="4" id="KW-1185">Reference proteome</keyword>
<proteinExistence type="predicted"/>
<protein>
    <submittedName>
        <fullName evidence="3">Biotin synthase</fullName>
    </submittedName>
</protein>
<dbReference type="RefSeq" id="WP_181654001.1">
    <property type="nucleotide sequence ID" value="NZ_WSEL01000003.1"/>
</dbReference>
<dbReference type="Gene3D" id="3.40.50.150">
    <property type="entry name" value="Vaccinia Virus protein VP39"/>
    <property type="match status" value="1"/>
</dbReference>
<keyword evidence="1" id="KW-0489">Methyltransferase</keyword>
<dbReference type="PANTHER" id="PTHR13090">
    <property type="entry name" value="ARGININE-HYDROXYLASE NDUFAF5, MITOCHONDRIAL"/>
    <property type="match status" value="1"/>
</dbReference>
<organism evidence="3 4">
    <name type="scientific">Ramlibacter pinisoli</name>
    <dbReference type="NCBI Taxonomy" id="2682844"/>
    <lineage>
        <taxon>Bacteria</taxon>
        <taxon>Pseudomonadati</taxon>
        <taxon>Pseudomonadota</taxon>
        <taxon>Betaproteobacteria</taxon>
        <taxon>Burkholderiales</taxon>
        <taxon>Comamonadaceae</taxon>
        <taxon>Ramlibacter</taxon>
    </lineage>
</organism>
<dbReference type="AlphaFoldDB" id="A0A6N8ITM4"/>
<dbReference type="Proteomes" id="UP000469385">
    <property type="component" value="Unassembled WGS sequence"/>
</dbReference>
<evidence type="ECO:0000256" key="2">
    <source>
        <dbReference type="ARBA" id="ARBA00022679"/>
    </source>
</evidence>
<evidence type="ECO:0000256" key="1">
    <source>
        <dbReference type="ARBA" id="ARBA00022603"/>
    </source>
</evidence>
<dbReference type="EMBL" id="WSEL01000003">
    <property type="protein sequence ID" value="MVQ30062.1"/>
    <property type="molecule type" value="Genomic_DNA"/>
</dbReference>
<gene>
    <name evidence="3" type="ORF">GON04_11425</name>
</gene>
<comment type="caution">
    <text evidence="3">The sequence shown here is derived from an EMBL/GenBank/DDBJ whole genome shotgun (WGS) entry which is preliminary data.</text>
</comment>
<dbReference type="PANTHER" id="PTHR13090:SF1">
    <property type="entry name" value="ARGININE-HYDROXYLASE NDUFAF5, MITOCHONDRIAL"/>
    <property type="match status" value="1"/>
</dbReference>